<feature type="compositionally biased region" description="Polar residues" evidence="1">
    <location>
        <begin position="233"/>
        <end position="243"/>
    </location>
</feature>
<dbReference type="Gene3D" id="2.130.10.10">
    <property type="entry name" value="YVTN repeat-like/Quinoprotein amine dehydrogenase"/>
    <property type="match status" value="1"/>
</dbReference>
<dbReference type="InterPro" id="IPR015943">
    <property type="entry name" value="WD40/YVTN_repeat-like_dom_sf"/>
</dbReference>
<protein>
    <submittedName>
        <fullName evidence="2">Uncharacterized protein</fullName>
    </submittedName>
</protein>
<evidence type="ECO:0000256" key="1">
    <source>
        <dbReference type="SAM" id="MobiDB-lite"/>
    </source>
</evidence>
<reference evidence="2" key="1">
    <citation type="submission" date="2020-11" db="EMBL/GenBank/DDBJ databases">
        <authorList>
            <person name="Tran Van P."/>
        </authorList>
    </citation>
    <scope>NUCLEOTIDE SEQUENCE</scope>
</reference>
<dbReference type="AlphaFoldDB" id="A0A7R9BY91"/>
<keyword evidence="3" id="KW-1185">Reference proteome</keyword>
<dbReference type="EMBL" id="CAJPEX010006163">
    <property type="protein sequence ID" value="CAG0923957.1"/>
    <property type="molecule type" value="Genomic_DNA"/>
</dbReference>
<dbReference type="EMBL" id="OA888200">
    <property type="protein sequence ID" value="CAD7283805.1"/>
    <property type="molecule type" value="Genomic_DNA"/>
</dbReference>
<evidence type="ECO:0000313" key="2">
    <source>
        <dbReference type="EMBL" id="CAD7283805.1"/>
    </source>
</evidence>
<dbReference type="SUPFAM" id="SSF101908">
    <property type="entry name" value="Putative isomerase YbhE"/>
    <property type="match status" value="1"/>
</dbReference>
<feature type="region of interest" description="Disordered" evidence="1">
    <location>
        <begin position="233"/>
        <end position="265"/>
    </location>
</feature>
<organism evidence="2">
    <name type="scientific">Notodromas monacha</name>
    <dbReference type="NCBI Taxonomy" id="399045"/>
    <lineage>
        <taxon>Eukaryota</taxon>
        <taxon>Metazoa</taxon>
        <taxon>Ecdysozoa</taxon>
        <taxon>Arthropoda</taxon>
        <taxon>Crustacea</taxon>
        <taxon>Oligostraca</taxon>
        <taxon>Ostracoda</taxon>
        <taxon>Podocopa</taxon>
        <taxon>Podocopida</taxon>
        <taxon>Cypridocopina</taxon>
        <taxon>Cypridoidea</taxon>
        <taxon>Cyprididae</taxon>
        <taxon>Notodromas</taxon>
    </lineage>
</organism>
<gene>
    <name evidence="2" type="ORF">NMOB1V02_LOCUS11416</name>
</gene>
<dbReference type="Proteomes" id="UP000678499">
    <property type="component" value="Unassembled WGS sequence"/>
</dbReference>
<evidence type="ECO:0000313" key="3">
    <source>
        <dbReference type="Proteomes" id="UP000678499"/>
    </source>
</evidence>
<name>A0A7R9BY91_9CRUS</name>
<sequence length="427" mass="46747">MAASSEMIEILGGMNSFSDVPVTLWVAGVGGAKVLEGTTGGADFLEKYHCCSESEVKDVRAHQSGKFAAIIPTSGINLKLCRIDETSTIPTVDDFTSVELSDMRASYMEPNLVGASFTSGYVCIWDLFAKKRVLKLKADSQKHGPRKFSFNPESNILCASSSHHSSVQVIGLDVGKVIARIKCGEPVSTISFTPLKSQAKWTFADALPGQVNAVDLLPFSVFASSQKEAHISTPQRISFQESSARIRDRSSSKENSPPVRSVTPLKEVSKSPVVTVNSPTCLPILSTVDIMKHHTPYRNASVVQDESIEEAAVPSPEKPQEASLDLGAIKSIVHECLAEYFASRTEQQPSGIGNEDTMLAFEEIVARTVFLQLRSHSKSMERMIAQLKQDSEQQMSRLEDGIQRQLRLLREEIKSSARADALSHWMS</sequence>
<accession>A0A7R9BY91</accession>
<proteinExistence type="predicted"/>